<evidence type="ECO:0000313" key="1">
    <source>
        <dbReference type="EMBL" id="MBO8470007.1"/>
    </source>
</evidence>
<dbReference type="Gene3D" id="3.40.50.720">
    <property type="entry name" value="NAD(P)-binding Rossmann-like Domain"/>
    <property type="match status" value="1"/>
</dbReference>
<reference evidence="1" key="1">
    <citation type="submission" date="2020-10" db="EMBL/GenBank/DDBJ databases">
        <authorList>
            <person name="Gilroy R."/>
        </authorList>
    </citation>
    <scope>NUCLEOTIDE SEQUENCE</scope>
    <source>
        <strain evidence="1">14700</strain>
    </source>
</reference>
<protein>
    <recommendedName>
        <fullName evidence="3">Gfo/Idh/MocA-like oxidoreductase N-terminal domain-containing protein</fullName>
    </recommendedName>
</protein>
<evidence type="ECO:0008006" key="3">
    <source>
        <dbReference type="Google" id="ProtNLM"/>
    </source>
</evidence>
<sequence length="323" mass="36060">MKAVLFGTGWRAMFFVRIAEMVPSLLTITSVYTHAEERAEEMRARGLNASADLNEALSAEHDAVIVASGKNGFYEMMMKLKERGEFIISETSFLPLSDRELATLEDAKGATAEQYQFTPLYASIIASLPMIGRIDQVYISGLHNHHAASIARAVLGIDDEIPELLGSADYGSRMLKTGERKGMNTAGEMEEYTRSLRMLKFSKGLFINDFSSNQYHSYFYGKRIEIRGEKGIITEQGVNTVDDNNYPVFLPFVFHRDISVGNGSMTLTHVSLGERTVFINPFYPENLNDDEIGIALLLKNIEEGLQYPSVRDGILDAKLGKML</sequence>
<proteinExistence type="predicted"/>
<reference evidence="1" key="2">
    <citation type="journal article" date="2021" name="PeerJ">
        <title>Extensive microbial diversity within the chicken gut microbiome revealed by metagenomics and culture.</title>
        <authorList>
            <person name="Gilroy R."/>
            <person name="Ravi A."/>
            <person name="Getino M."/>
            <person name="Pursley I."/>
            <person name="Horton D.L."/>
            <person name="Alikhan N.F."/>
            <person name="Baker D."/>
            <person name="Gharbi K."/>
            <person name="Hall N."/>
            <person name="Watson M."/>
            <person name="Adriaenssens E.M."/>
            <person name="Foster-Nyarko E."/>
            <person name="Jarju S."/>
            <person name="Secka A."/>
            <person name="Antonio M."/>
            <person name="Oren A."/>
            <person name="Chaudhuri R.R."/>
            <person name="La Ragione R."/>
            <person name="Hildebrand F."/>
            <person name="Pallen M.J."/>
        </authorList>
    </citation>
    <scope>NUCLEOTIDE SEQUENCE</scope>
    <source>
        <strain evidence="1">14700</strain>
    </source>
</reference>
<organism evidence="1 2">
    <name type="scientific">Candidatus Ornithospirochaeta stercoravium</name>
    <dbReference type="NCBI Taxonomy" id="2840897"/>
    <lineage>
        <taxon>Bacteria</taxon>
        <taxon>Pseudomonadati</taxon>
        <taxon>Spirochaetota</taxon>
        <taxon>Spirochaetia</taxon>
        <taxon>Spirochaetales</taxon>
        <taxon>Spirochaetaceae</taxon>
        <taxon>Spirochaetaceae incertae sedis</taxon>
        <taxon>Candidatus Ornithospirochaeta</taxon>
    </lineage>
</organism>
<dbReference type="SUPFAM" id="SSF51735">
    <property type="entry name" value="NAD(P)-binding Rossmann-fold domains"/>
    <property type="match status" value="1"/>
</dbReference>
<dbReference type="InterPro" id="IPR036291">
    <property type="entry name" value="NAD(P)-bd_dom_sf"/>
</dbReference>
<comment type="caution">
    <text evidence="1">The sequence shown here is derived from an EMBL/GenBank/DDBJ whole genome shotgun (WGS) entry which is preliminary data.</text>
</comment>
<accession>A0A9D9ICT5</accession>
<gene>
    <name evidence="1" type="ORF">IAA72_09525</name>
</gene>
<dbReference type="AlphaFoldDB" id="A0A9D9ICT5"/>
<evidence type="ECO:0000313" key="2">
    <source>
        <dbReference type="Proteomes" id="UP000810292"/>
    </source>
</evidence>
<name>A0A9D9ICT5_9SPIO</name>
<dbReference type="Proteomes" id="UP000810292">
    <property type="component" value="Unassembled WGS sequence"/>
</dbReference>
<dbReference type="EMBL" id="JADIMF010000154">
    <property type="protein sequence ID" value="MBO8470007.1"/>
    <property type="molecule type" value="Genomic_DNA"/>
</dbReference>